<accession>A0A6D2G636</accession>
<dbReference type="AlphaFoldDB" id="A0A6D2G636"/>
<dbReference type="Proteomes" id="UP000267858">
    <property type="component" value="Chromosome"/>
</dbReference>
<gene>
    <name evidence="2" type="primary">orgA</name>
    <name evidence="2" type="ORF">NCTC5773_01149</name>
</gene>
<dbReference type="EMBL" id="LR134141">
    <property type="protein sequence ID" value="VEA01150.1"/>
    <property type="molecule type" value="Genomic_DNA"/>
</dbReference>
<evidence type="ECO:0000313" key="2">
    <source>
        <dbReference type="EMBL" id="VEA01150.1"/>
    </source>
</evidence>
<dbReference type="NCBIfam" id="TIGR02555">
    <property type="entry name" value="OrgA_MxiK"/>
    <property type="match status" value="1"/>
</dbReference>
<keyword evidence="1" id="KW-0175">Coiled coil</keyword>
<reference evidence="2 3" key="1">
    <citation type="submission" date="2018-12" db="EMBL/GenBank/DDBJ databases">
        <authorList>
            <consortium name="Pathogen Informatics"/>
        </authorList>
    </citation>
    <scope>NUCLEOTIDE SEQUENCE [LARGE SCALE GENOMIC DNA]</scope>
    <source>
        <strain evidence="2 3">NCTC5773</strain>
    </source>
</reference>
<sequence length="283" mass="32868">MIVRPAARAAVNELILAAWQLKNGEKEYIQNSLTQLWLRQWHRLPQIAYLLGCHKLRADLARQGALLGLPDWAQAFLAIHQGTSLSVCDKAPNHRFLLSVGYAQLNALSEFLPESLAQRFPLLFPPFIEEASKQDAVEMSILLLALQYAQKISQFRPRFRLFEGILIKRKTLERYFSIERLEQQAHQRAKRILREAEEEAKTLRMYAYQEGYEQGMIDALQQVAAYLTDNQTMAWKWMEKIQIYARELFSAAVDHPETLLTVLDEWLRDFDKPEGQLFFNTAS</sequence>
<dbReference type="Pfam" id="PF09482">
    <property type="entry name" value="OrgA_MxiK"/>
    <property type="match status" value="1"/>
</dbReference>
<evidence type="ECO:0000313" key="3">
    <source>
        <dbReference type="Proteomes" id="UP000267858"/>
    </source>
</evidence>
<name>A0A6D2G636_SALER</name>
<feature type="coiled-coil region" evidence="1">
    <location>
        <begin position="179"/>
        <end position="206"/>
    </location>
</feature>
<evidence type="ECO:0000256" key="1">
    <source>
        <dbReference type="SAM" id="Coils"/>
    </source>
</evidence>
<protein>
    <submittedName>
        <fullName evidence="2">Cell invasion protein</fullName>
    </submittedName>
</protein>
<dbReference type="NCBIfam" id="NF011851">
    <property type="entry name" value="PRK15323.1"/>
    <property type="match status" value="1"/>
</dbReference>
<proteinExistence type="predicted"/>
<organism evidence="2 3">
    <name type="scientific">Salmonella enterica subsp. salamae</name>
    <dbReference type="NCBI Taxonomy" id="59202"/>
    <lineage>
        <taxon>Bacteria</taxon>
        <taxon>Pseudomonadati</taxon>
        <taxon>Pseudomonadota</taxon>
        <taxon>Gammaproteobacteria</taxon>
        <taxon>Enterobacterales</taxon>
        <taxon>Enterobacteriaceae</taxon>
        <taxon>Salmonella</taxon>
    </lineage>
</organism>
<dbReference type="InterPro" id="IPR013388">
    <property type="entry name" value="T3SS_OrgA/MxiK"/>
</dbReference>